<evidence type="ECO:0000256" key="1">
    <source>
        <dbReference type="ARBA" id="ARBA00009437"/>
    </source>
</evidence>
<evidence type="ECO:0000313" key="7">
    <source>
        <dbReference type="Proteomes" id="UP001209083"/>
    </source>
</evidence>
<dbReference type="Pfam" id="PF00126">
    <property type="entry name" value="HTH_1"/>
    <property type="match status" value="1"/>
</dbReference>
<keyword evidence="2" id="KW-0805">Transcription regulation</keyword>
<dbReference type="InterPro" id="IPR036388">
    <property type="entry name" value="WH-like_DNA-bd_sf"/>
</dbReference>
<protein>
    <submittedName>
        <fullName evidence="6">LysR substrate-binding domain-containing protein</fullName>
    </submittedName>
</protein>
<dbReference type="PANTHER" id="PTHR30346:SF28">
    <property type="entry name" value="HTH-TYPE TRANSCRIPTIONAL REGULATOR CYNR"/>
    <property type="match status" value="1"/>
</dbReference>
<evidence type="ECO:0000256" key="4">
    <source>
        <dbReference type="ARBA" id="ARBA00023163"/>
    </source>
</evidence>
<keyword evidence="7" id="KW-1185">Reference proteome</keyword>
<proteinExistence type="inferred from homology"/>
<dbReference type="SUPFAM" id="SSF53850">
    <property type="entry name" value="Periplasmic binding protein-like II"/>
    <property type="match status" value="1"/>
</dbReference>
<dbReference type="PANTHER" id="PTHR30346">
    <property type="entry name" value="TRANSCRIPTIONAL DUAL REGULATOR HCAR-RELATED"/>
    <property type="match status" value="1"/>
</dbReference>
<dbReference type="SUPFAM" id="SSF46785">
    <property type="entry name" value="Winged helix' DNA-binding domain"/>
    <property type="match status" value="1"/>
</dbReference>
<dbReference type="PRINTS" id="PR00039">
    <property type="entry name" value="HTHLYSR"/>
</dbReference>
<dbReference type="PROSITE" id="PS50931">
    <property type="entry name" value="HTH_LYSR"/>
    <property type="match status" value="1"/>
</dbReference>
<evidence type="ECO:0000259" key="5">
    <source>
        <dbReference type="PROSITE" id="PS50931"/>
    </source>
</evidence>
<reference evidence="6 7" key="1">
    <citation type="submission" date="2023-05" db="EMBL/GenBank/DDBJ databases">
        <title>Lithophilousrod everest ZFBP1038 complete genpme.</title>
        <authorList>
            <person name="Tian M."/>
        </authorList>
    </citation>
    <scope>NUCLEOTIDE SEQUENCE [LARGE SCALE GENOMIC DNA]</scope>
    <source>
        <strain evidence="6 7">ZFBP1038</strain>
    </source>
</reference>
<dbReference type="RefSeq" id="WP_349637880.1">
    <property type="nucleotide sequence ID" value="NZ_CP090958.1"/>
</dbReference>
<name>A0ABY8QQ76_9MICO</name>
<accession>A0ABY8QQ76</accession>
<dbReference type="EMBL" id="CP090958">
    <property type="protein sequence ID" value="WGW11097.1"/>
    <property type="molecule type" value="Genomic_DNA"/>
</dbReference>
<evidence type="ECO:0000256" key="3">
    <source>
        <dbReference type="ARBA" id="ARBA00023125"/>
    </source>
</evidence>
<dbReference type="Gene3D" id="3.40.190.290">
    <property type="match status" value="1"/>
</dbReference>
<sequence length="298" mass="32601">MDAESLRAFLAVADAESVTTAAAMLRRPQPTISRTISRLERELGRELFDRVGRTVQLNQHGRAFLPHARTALAELETGLEMVQGIDDPEQGSIRLGFLHSLGAWLVPDILQAFRAEAPRIRFQLRQAAAGAIIDMLKRRDLDLILTGPRPDDESLRWQQLHTQQLMVVAEPGHPLVAAAAGSANGTVSLRDVVRYPYLAMTPGHGMRTLTDRLLSADGLQPCVEFEGTDIETLRGLAGAGLGVAIVPKAHFSHGAATVELPLEGADSHRDLGVAWLDGSLQSPVVQRFFTFVRRHPIR</sequence>
<evidence type="ECO:0000313" key="6">
    <source>
        <dbReference type="EMBL" id="WGW11097.1"/>
    </source>
</evidence>
<dbReference type="InterPro" id="IPR000847">
    <property type="entry name" value="LysR_HTH_N"/>
</dbReference>
<keyword evidence="3" id="KW-0238">DNA-binding</keyword>
<comment type="similarity">
    <text evidence="1">Belongs to the LysR transcriptional regulatory family.</text>
</comment>
<dbReference type="Proteomes" id="UP001209083">
    <property type="component" value="Chromosome"/>
</dbReference>
<dbReference type="Gene3D" id="1.10.10.10">
    <property type="entry name" value="Winged helix-like DNA-binding domain superfamily/Winged helix DNA-binding domain"/>
    <property type="match status" value="1"/>
</dbReference>
<evidence type="ECO:0000256" key="2">
    <source>
        <dbReference type="ARBA" id="ARBA00023015"/>
    </source>
</evidence>
<dbReference type="InterPro" id="IPR036390">
    <property type="entry name" value="WH_DNA-bd_sf"/>
</dbReference>
<dbReference type="Pfam" id="PF03466">
    <property type="entry name" value="LysR_substrate"/>
    <property type="match status" value="1"/>
</dbReference>
<feature type="domain" description="HTH lysR-type" evidence="5">
    <location>
        <begin position="1"/>
        <end position="58"/>
    </location>
</feature>
<keyword evidence="4" id="KW-0804">Transcription</keyword>
<dbReference type="InterPro" id="IPR005119">
    <property type="entry name" value="LysR_subst-bd"/>
</dbReference>
<organism evidence="6 7">
    <name type="scientific">Saxibacter everestensis</name>
    <dbReference type="NCBI Taxonomy" id="2909229"/>
    <lineage>
        <taxon>Bacteria</taxon>
        <taxon>Bacillati</taxon>
        <taxon>Actinomycetota</taxon>
        <taxon>Actinomycetes</taxon>
        <taxon>Micrococcales</taxon>
        <taxon>Brevibacteriaceae</taxon>
        <taxon>Saxibacter</taxon>
    </lineage>
</organism>
<gene>
    <name evidence="6" type="ORF">LWF01_13460</name>
</gene>